<protein>
    <recommendedName>
        <fullName evidence="2">LysR substrate-binding domain-containing protein</fullName>
    </recommendedName>
</protein>
<feature type="domain" description="LysR substrate-binding" evidence="2">
    <location>
        <begin position="3"/>
        <end position="140"/>
    </location>
</feature>
<dbReference type="Pfam" id="PF03466">
    <property type="entry name" value="LysR_substrate"/>
    <property type="match status" value="1"/>
</dbReference>
<dbReference type="InterPro" id="IPR058163">
    <property type="entry name" value="LysR-type_TF_proteobact-type"/>
</dbReference>
<dbReference type="EnsemblMetazoa" id="XM_008190443.1">
    <property type="protein sequence ID" value="XP_008188665.1"/>
    <property type="gene ID" value="LOC103310945"/>
</dbReference>
<proteinExistence type="inferred from homology"/>
<dbReference type="GO" id="GO:0006351">
    <property type="term" value="P:DNA-templated transcription"/>
    <property type="evidence" value="ECO:0007669"/>
    <property type="project" value="TreeGrafter"/>
</dbReference>
<name>A0A8R2BAJ6_ACYPI</name>
<dbReference type="Gene3D" id="3.40.190.10">
    <property type="entry name" value="Periplasmic binding protein-like II"/>
    <property type="match status" value="2"/>
</dbReference>
<sequence>MVAVRIGPDWRMLVVATPEYFKHHGIPETPYELQHHNCINMRLPTLGGLYNWEFTKDKKEIRVKVEGQLIFNNLSSRIEAALSGMGILYAPEDSVRKYIDEGLLQCVLIDWCEPFSGYYLYYPSRKQHTAAFSKLIEAVRYQG</sequence>
<dbReference type="SUPFAM" id="SSF53850">
    <property type="entry name" value="Periplasmic binding protein-like II"/>
    <property type="match status" value="1"/>
</dbReference>
<evidence type="ECO:0000256" key="1">
    <source>
        <dbReference type="ARBA" id="ARBA00009437"/>
    </source>
</evidence>
<dbReference type="PANTHER" id="PTHR30537:SF1">
    <property type="entry name" value="HTH-TYPE TRANSCRIPTIONAL REGULATOR PGRR"/>
    <property type="match status" value="1"/>
</dbReference>
<reference evidence="3" key="1">
    <citation type="submission" date="2022-06" db="UniProtKB">
        <authorList>
            <consortium name="EnsemblMetazoa"/>
        </authorList>
    </citation>
    <scope>IDENTIFICATION</scope>
</reference>
<evidence type="ECO:0000313" key="3">
    <source>
        <dbReference type="EnsemblMetazoa" id="XP_008188665.1"/>
    </source>
</evidence>
<dbReference type="AlphaFoldDB" id="A0A8R2BAJ6"/>
<dbReference type="GO" id="GO:0043565">
    <property type="term" value="F:sequence-specific DNA binding"/>
    <property type="evidence" value="ECO:0007669"/>
    <property type="project" value="TreeGrafter"/>
</dbReference>
<accession>A0A8R2BAJ6</accession>
<dbReference type="PANTHER" id="PTHR30537">
    <property type="entry name" value="HTH-TYPE TRANSCRIPTIONAL REGULATOR"/>
    <property type="match status" value="1"/>
</dbReference>
<comment type="similarity">
    <text evidence="1">Belongs to the LysR transcriptional regulatory family.</text>
</comment>
<evidence type="ECO:0000259" key="2">
    <source>
        <dbReference type="Pfam" id="PF03466"/>
    </source>
</evidence>
<dbReference type="GO" id="GO:0003700">
    <property type="term" value="F:DNA-binding transcription factor activity"/>
    <property type="evidence" value="ECO:0007669"/>
    <property type="project" value="TreeGrafter"/>
</dbReference>
<organism evidence="3">
    <name type="scientific">Acyrthosiphon pisum</name>
    <name type="common">Pea aphid</name>
    <dbReference type="NCBI Taxonomy" id="7029"/>
    <lineage>
        <taxon>Eukaryota</taxon>
        <taxon>Metazoa</taxon>
        <taxon>Ecdysozoa</taxon>
        <taxon>Arthropoda</taxon>
        <taxon>Hexapoda</taxon>
        <taxon>Insecta</taxon>
        <taxon>Pterygota</taxon>
        <taxon>Neoptera</taxon>
        <taxon>Paraneoptera</taxon>
        <taxon>Hemiptera</taxon>
        <taxon>Sternorrhyncha</taxon>
        <taxon>Aphidomorpha</taxon>
        <taxon>Aphidoidea</taxon>
        <taxon>Aphididae</taxon>
        <taxon>Macrosiphini</taxon>
        <taxon>Acyrthosiphon</taxon>
    </lineage>
</organism>
<dbReference type="InterPro" id="IPR005119">
    <property type="entry name" value="LysR_subst-bd"/>
</dbReference>